<dbReference type="InterPro" id="IPR014729">
    <property type="entry name" value="Rossmann-like_a/b/a_fold"/>
</dbReference>
<dbReference type="AlphaFoldDB" id="A0A3D9DS58"/>
<feature type="domain" description="UspA" evidence="2">
    <location>
        <begin position="1"/>
        <end position="145"/>
    </location>
</feature>
<accession>A0A3D9DS58</accession>
<dbReference type="Pfam" id="PF00582">
    <property type="entry name" value="Usp"/>
    <property type="match status" value="1"/>
</dbReference>
<sequence length="165" mass="17794">MFTSLLVPVDGSVHSLKALSIAAQLAGPNATLHLLHVRELLPHLHYGSLLSLQEAIQASSPEAAETEIQEILERAQVHLRSRFDGRIETHGRHGDPARVIAHEAETFEVQVIVIGSRGLSDWSGMLMGSVSHKVSHIASCMVISVHDDDSPVSAEETADNPYAGL</sequence>
<evidence type="ECO:0000313" key="3">
    <source>
        <dbReference type="EMBL" id="REC93572.1"/>
    </source>
</evidence>
<dbReference type="PANTHER" id="PTHR31964">
    <property type="entry name" value="ADENINE NUCLEOTIDE ALPHA HYDROLASES-LIKE SUPERFAMILY PROTEIN"/>
    <property type="match status" value="1"/>
</dbReference>
<dbReference type="PANTHER" id="PTHR31964:SF113">
    <property type="entry name" value="USPA DOMAIN-CONTAINING PROTEIN"/>
    <property type="match status" value="1"/>
</dbReference>
<gene>
    <name evidence="3" type="ORF">C8D72_2918</name>
</gene>
<dbReference type="OrthoDB" id="9792500at2"/>
<dbReference type="SUPFAM" id="SSF52402">
    <property type="entry name" value="Adenine nucleotide alpha hydrolases-like"/>
    <property type="match status" value="1"/>
</dbReference>
<comment type="similarity">
    <text evidence="1">Belongs to the universal stress protein A family.</text>
</comment>
<dbReference type="CDD" id="cd00293">
    <property type="entry name" value="USP-like"/>
    <property type="match status" value="1"/>
</dbReference>
<comment type="caution">
    <text evidence="3">The sequence shown here is derived from an EMBL/GenBank/DDBJ whole genome shotgun (WGS) entry which is preliminary data.</text>
</comment>
<name>A0A3D9DS58_9GAMM</name>
<dbReference type="RefSeq" id="WP_115855159.1">
    <property type="nucleotide sequence ID" value="NZ_QRDJ01000009.1"/>
</dbReference>
<reference evidence="3 4" key="1">
    <citation type="submission" date="2018-07" db="EMBL/GenBank/DDBJ databases">
        <title>Genomic Encyclopedia of Type Strains, Phase IV (KMG-IV): sequencing the most valuable type-strain genomes for metagenomic binning, comparative biology and taxonomic classification.</title>
        <authorList>
            <person name="Goeker M."/>
        </authorList>
    </citation>
    <scope>NUCLEOTIDE SEQUENCE [LARGE SCALE GENOMIC DNA]</scope>
    <source>
        <strain evidence="3 4">DSM 14324</strain>
    </source>
</reference>
<dbReference type="PRINTS" id="PR01438">
    <property type="entry name" value="UNVRSLSTRESS"/>
</dbReference>
<evidence type="ECO:0000256" key="1">
    <source>
        <dbReference type="ARBA" id="ARBA00008791"/>
    </source>
</evidence>
<dbReference type="Gene3D" id="3.40.50.620">
    <property type="entry name" value="HUPs"/>
    <property type="match status" value="1"/>
</dbReference>
<dbReference type="InterPro" id="IPR006016">
    <property type="entry name" value="UspA"/>
</dbReference>
<organism evidence="3 4">
    <name type="scientific">Kushneria indalinina DSM 14324</name>
    <dbReference type="NCBI Taxonomy" id="1122140"/>
    <lineage>
        <taxon>Bacteria</taxon>
        <taxon>Pseudomonadati</taxon>
        <taxon>Pseudomonadota</taxon>
        <taxon>Gammaproteobacteria</taxon>
        <taxon>Oceanospirillales</taxon>
        <taxon>Halomonadaceae</taxon>
        <taxon>Kushneria</taxon>
    </lineage>
</organism>
<dbReference type="Proteomes" id="UP000256334">
    <property type="component" value="Unassembled WGS sequence"/>
</dbReference>
<evidence type="ECO:0000313" key="4">
    <source>
        <dbReference type="Proteomes" id="UP000256334"/>
    </source>
</evidence>
<dbReference type="EMBL" id="QRDJ01000009">
    <property type="protein sequence ID" value="REC93572.1"/>
    <property type="molecule type" value="Genomic_DNA"/>
</dbReference>
<dbReference type="InterPro" id="IPR006015">
    <property type="entry name" value="Universal_stress_UspA"/>
</dbReference>
<protein>
    <submittedName>
        <fullName evidence="3">Nucleotide-binding universal stress UspA family protein</fullName>
    </submittedName>
</protein>
<evidence type="ECO:0000259" key="2">
    <source>
        <dbReference type="Pfam" id="PF00582"/>
    </source>
</evidence>
<proteinExistence type="inferred from homology"/>
<keyword evidence="4" id="KW-1185">Reference proteome</keyword>